<keyword evidence="5" id="KW-1185">Reference proteome</keyword>
<dbReference type="eggNOG" id="COG3266">
    <property type="taxonomic scope" value="Bacteria"/>
</dbReference>
<dbReference type="AlphaFoldDB" id="D4YL59"/>
<accession>D4YL59</accession>
<dbReference type="NCBIfam" id="TIGR01167">
    <property type="entry name" value="LPXTG_anchor"/>
    <property type="match status" value="1"/>
</dbReference>
<feature type="signal peptide" evidence="3">
    <location>
        <begin position="1"/>
        <end position="20"/>
    </location>
</feature>
<feature type="region of interest" description="Disordered" evidence="1">
    <location>
        <begin position="329"/>
        <end position="459"/>
    </location>
</feature>
<keyword evidence="3" id="KW-0732">Signal</keyword>
<feature type="region of interest" description="Disordered" evidence="1">
    <location>
        <begin position="131"/>
        <end position="282"/>
    </location>
</feature>
<feature type="compositionally biased region" description="Pro residues" evidence="1">
    <location>
        <begin position="222"/>
        <end position="248"/>
    </location>
</feature>
<comment type="caution">
    <text evidence="4">The sequence shown here is derived from an EMBL/GenBank/DDBJ whole genome shotgun (WGS) entry which is preliminary data.</text>
</comment>
<feature type="compositionally biased region" description="Pro residues" evidence="1">
    <location>
        <begin position="204"/>
        <end position="214"/>
    </location>
</feature>
<evidence type="ECO:0000256" key="2">
    <source>
        <dbReference type="SAM" id="Phobius"/>
    </source>
</evidence>
<keyword evidence="2" id="KW-0812">Transmembrane</keyword>
<dbReference type="EMBL" id="ADNU01000018">
    <property type="protein sequence ID" value="EFG48153.1"/>
    <property type="molecule type" value="Genomic_DNA"/>
</dbReference>
<feature type="compositionally biased region" description="Polar residues" evidence="1">
    <location>
        <begin position="371"/>
        <end position="382"/>
    </location>
</feature>
<dbReference type="PANTHER" id="PTHR15124">
    <property type="entry name" value="SELENOPROTEIN W"/>
    <property type="match status" value="1"/>
</dbReference>
<evidence type="ECO:0000256" key="3">
    <source>
        <dbReference type="SAM" id="SignalP"/>
    </source>
</evidence>
<gene>
    <name evidence="4" type="ORF">HMPREF0183_0669</name>
</gene>
<protein>
    <submittedName>
        <fullName evidence="4">LPXTG-motif cell wall anchor domain protein</fullName>
    </submittedName>
</protein>
<keyword evidence="2" id="KW-1133">Transmembrane helix</keyword>
<feature type="compositionally biased region" description="Low complexity" evidence="1">
    <location>
        <begin position="249"/>
        <end position="258"/>
    </location>
</feature>
<dbReference type="Proteomes" id="UP000005714">
    <property type="component" value="Unassembled WGS sequence"/>
</dbReference>
<feature type="transmembrane region" description="Helical" evidence="2">
    <location>
        <begin position="461"/>
        <end position="481"/>
    </location>
</feature>
<feature type="compositionally biased region" description="Pro residues" evidence="1">
    <location>
        <begin position="168"/>
        <end position="194"/>
    </location>
</feature>
<feature type="region of interest" description="Disordered" evidence="1">
    <location>
        <begin position="19"/>
        <end position="47"/>
    </location>
</feature>
<reference evidence="4 5" key="1">
    <citation type="submission" date="2010-04" db="EMBL/GenBank/DDBJ databases">
        <authorList>
            <person name="Qin X."/>
            <person name="Bachman B."/>
            <person name="Battles P."/>
            <person name="Bell A."/>
            <person name="Bess C."/>
            <person name="Bickham C."/>
            <person name="Chaboub L."/>
            <person name="Chen D."/>
            <person name="Coyle M."/>
            <person name="Deiros D.R."/>
            <person name="Dinh H."/>
            <person name="Forbes L."/>
            <person name="Fowler G."/>
            <person name="Francisco L."/>
            <person name="Fu Q."/>
            <person name="Gubbala S."/>
            <person name="Hale W."/>
            <person name="Han Y."/>
            <person name="Hemphill L."/>
            <person name="Highlander S.K."/>
            <person name="Hirani K."/>
            <person name="Hogues M."/>
            <person name="Jackson L."/>
            <person name="Jakkamsetti A."/>
            <person name="Javaid M."/>
            <person name="Jiang H."/>
            <person name="Korchina V."/>
            <person name="Kovar C."/>
            <person name="Lara F."/>
            <person name="Lee S."/>
            <person name="Mata R."/>
            <person name="Mathew T."/>
            <person name="Moen C."/>
            <person name="Morales K."/>
            <person name="Munidasa M."/>
            <person name="Nazareth L."/>
            <person name="Ngo R."/>
            <person name="Nguyen L."/>
            <person name="Okwuonu G."/>
            <person name="Ongeri F."/>
            <person name="Patil S."/>
            <person name="Petrosino J."/>
            <person name="Pham C."/>
            <person name="Pham P."/>
            <person name="Pu L.-L."/>
            <person name="Puazo M."/>
            <person name="Raj R."/>
            <person name="Reid J."/>
            <person name="Rouhana J."/>
            <person name="Saada N."/>
            <person name="Shang Y."/>
            <person name="Simmons D."/>
            <person name="Thornton R."/>
            <person name="Warren J."/>
            <person name="Weissenberger G."/>
            <person name="Zhang J."/>
            <person name="Zhang L."/>
            <person name="Zhou C."/>
            <person name="Zhu D."/>
            <person name="Muzny D."/>
            <person name="Worley K."/>
            <person name="Gibbs R."/>
        </authorList>
    </citation>
    <scope>NUCLEOTIDE SEQUENCE [LARGE SCALE GENOMIC DNA]</scope>
    <source>
        <strain evidence="4 5">ATCC 49030</strain>
    </source>
</reference>
<dbReference type="InterPro" id="IPR051441">
    <property type="entry name" value="SelW_related"/>
</dbReference>
<feature type="compositionally biased region" description="Basic and acidic residues" evidence="1">
    <location>
        <begin position="421"/>
        <end position="443"/>
    </location>
</feature>
<dbReference type="STRING" id="585530.HMPREF0183_0669"/>
<organism evidence="4 5">
    <name type="scientific">Brevibacterium mcbrellneri ATCC 49030</name>
    <dbReference type="NCBI Taxonomy" id="585530"/>
    <lineage>
        <taxon>Bacteria</taxon>
        <taxon>Bacillati</taxon>
        <taxon>Actinomycetota</taxon>
        <taxon>Actinomycetes</taxon>
        <taxon>Micrococcales</taxon>
        <taxon>Brevibacteriaceae</taxon>
        <taxon>Brevibacterium</taxon>
    </lineage>
</organism>
<dbReference type="GO" id="GO:0005829">
    <property type="term" value="C:cytosol"/>
    <property type="evidence" value="ECO:0007669"/>
    <property type="project" value="TreeGrafter"/>
</dbReference>
<evidence type="ECO:0000313" key="5">
    <source>
        <dbReference type="Proteomes" id="UP000005714"/>
    </source>
</evidence>
<name>D4YL59_9MICO</name>
<evidence type="ECO:0000313" key="4">
    <source>
        <dbReference type="EMBL" id="EFG48153.1"/>
    </source>
</evidence>
<keyword evidence="2" id="KW-0472">Membrane</keyword>
<dbReference type="PANTHER" id="PTHR15124:SF16">
    <property type="entry name" value="SELENOPROTEIN W"/>
    <property type="match status" value="1"/>
</dbReference>
<evidence type="ECO:0000256" key="1">
    <source>
        <dbReference type="SAM" id="MobiDB-lite"/>
    </source>
</evidence>
<proteinExistence type="predicted"/>
<sequence>MLAPAVAAAVTGMIAAPAVATSTSPEPQHDPTSDDASEASRQSSEIKVSVADTTVSVADITNADKGVTFKGENFKPNTTARVFVTGPNDQQYPANTELSVNDKGEVNGTYYFTVEEGAEVPLGQYSLALRSVQEEKTTDPATFNVTADGEEPAPEPTPEAPKETQTPKPEPTPTPTETPEPTPTPTETPEPTPTPEKTQTAEPTPTPTETPAPTPKETQTPKPEPTPTPTETPAPTPEPTETPEPTPTPEKTQTPEAPVSDASLSISPSEISAEDFSDKNKGVNATVTGLKAGSKYTFKFEHSEGKTSAYEVTKTADDKGVATAGVAAGEGSKVHPGKYTVKVTGDELDKPLTGSFTVRPPKDDEAGDGGQSSEIDNSQDGQGDSPEGEQDNSEDSATPPTNEKSNDDANTTESDESTDSGESKESTDTSRRPAEERAPRHGENATAPESSNDLPRTGTELTGLALGVGLIVVGGAAVVVTRRKASTDGTF</sequence>
<feature type="chain" id="PRO_5003066753" evidence="3">
    <location>
        <begin position="21"/>
        <end position="491"/>
    </location>
</feature>